<reference evidence="2" key="1">
    <citation type="journal article" date="2019" name="Int. J. Syst. Evol. Microbiol.">
        <title>The Global Catalogue of Microorganisms (GCM) 10K type strain sequencing project: providing services to taxonomists for standard genome sequencing and annotation.</title>
        <authorList>
            <consortium name="The Broad Institute Genomics Platform"/>
            <consortium name="The Broad Institute Genome Sequencing Center for Infectious Disease"/>
            <person name="Wu L."/>
            <person name="Ma J."/>
        </authorList>
    </citation>
    <scope>NUCLEOTIDE SEQUENCE [LARGE SCALE GENOMIC DNA]</scope>
    <source>
        <strain evidence="2">CCUG 62974</strain>
    </source>
</reference>
<organism evidence="1 2">
    <name type="scientific">Streptosporangium algeriense</name>
    <dbReference type="NCBI Taxonomy" id="1682748"/>
    <lineage>
        <taxon>Bacteria</taxon>
        <taxon>Bacillati</taxon>
        <taxon>Actinomycetota</taxon>
        <taxon>Actinomycetes</taxon>
        <taxon>Streptosporangiales</taxon>
        <taxon>Streptosporangiaceae</taxon>
        <taxon>Streptosporangium</taxon>
    </lineage>
</organism>
<accession>A0ABW3DMX3</accession>
<comment type="caution">
    <text evidence="1">The sequence shown here is derived from an EMBL/GenBank/DDBJ whole genome shotgun (WGS) entry which is preliminary data.</text>
</comment>
<name>A0ABW3DMX3_9ACTN</name>
<evidence type="ECO:0000313" key="2">
    <source>
        <dbReference type="Proteomes" id="UP001597024"/>
    </source>
</evidence>
<dbReference type="EMBL" id="JBHTHX010000317">
    <property type="protein sequence ID" value="MFD0885240.1"/>
    <property type="molecule type" value="Genomic_DNA"/>
</dbReference>
<proteinExistence type="predicted"/>
<sequence>MTTWLVTITVPGDADGVLETIHGAARRALSISVLPGRVSVRFHTEADAAAFQAAVAPLLPESWMVHDAVLEPPLVLPPEDERGAFRHAEDEVMDVLLVRGPLDGEVLPRQLVTAADPGAYLVVPGWVSRAAYEPLPDGDRAVWYYRGAVA</sequence>
<keyword evidence="2" id="KW-1185">Reference proteome</keyword>
<protein>
    <submittedName>
        <fullName evidence="1">Uncharacterized protein</fullName>
    </submittedName>
</protein>
<dbReference type="Proteomes" id="UP001597024">
    <property type="component" value="Unassembled WGS sequence"/>
</dbReference>
<evidence type="ECO:0000313" key="1">
    <source>
        <dbReference type="EMBL" id="MFD0885240.1"/>
    </source>
</evidence>
<gene>
    <name evidence="1" type="ORF">ACFQ08_11860</name>
</gene>